<protein>
    <submittedName>
        <fullName evidence="1">Uncharacterized protein</fullName>
    </submittedName>
</protein>
<keyword evidence="2" id="KW-1185">Reference proteome</keyword>
<proteinExistence type="predicted"/>
<sequence>MTERAARFEKYIDKAKSGGTLSKDELTDIIQVFYGPIEVQSYESLLAFALVFPFEQDHLDRYKDLFACFRQHDTIETNLSDRSAAVITAVCNYWSGSALFEAELRTVLKDWPWEDWPDTCIRAASSFGGLIYENQSEAMFGYLKKIASDKFDYVEALEKEVLARSLIAAIIGFRKSPKKLASQIKTKSDIKRLSLDRRP</sequence>
<dbReference type="STRING" id="1461693.ATO10_05452"/>
<gene>
    <name evidence="1" type="ORF">ATO10_05452</name>
</gene>
<comment type="caution">
    <text evidence="1">The sequence shown here is derived from an EMBL/GenBank/DDBJ whole genome shotgun (WGS) entry which is preliminary data.</text>
</comment>
<organism evidence="1 2">
    <name type="scientific">Actibacterium atlanticum</name>
    <dbReference type="NCBI Taxonomy" id="1461693"/>
    <lineage>
        <taxon>Bacteria</taxon>
        <taxon>Pseudomonadati</taxon>
        <taxon>Pseudomonadota</taxon>
        <taxon>Alphaproteobacteria</taxon>
        <taxon>Rhodobacterales</taxon>
        <taxon>Roseobacteraceae</taxon>
        <taxon>Actibacterium</taxon>
    </lineage>
</organism>
<dbReference type="Proteomes" id="UP000024836">
    <property type="component" value="Unassembled WGS sequence"/>
</dbReference>
<dbReference type="OrthoDB" id="7880434at2"/>
<dbReference type="EMBL" id="AQQY01000002">
    <property type="protein sequence ID" value="KCV83030.1"/>
    <property type="molecule type" value="Genomic_DNA"/>
</dbReference>
<evidence type="ECO:0000313" key="2">
    <source>
        <dbReference type="Proteomes" id="UP000024836"/>
    </source>
</evidence>
<dbReference type="RefSeq" id="WP_155886692.1">
    <property type="nucleotide sequence ID" value="NZ_AQQY01000002.1"/>
</dbReference>
<accession>A0A058ZP71</accession>
<dbReference type="AlphaFoldDB" id="A0A058ZP71"/>
<evidence type="ECO:0000313" key="1">
    <source>
        <dbReference type="EMBL" id="KCV83030.1"/>
    </source>
</evidence>
<name>A0A058ZP71_9RHOB</name>
<reference evidence="1 2" key="1">
    <citation type="submission" date="2013-04" db="EMBL/GenBank/DDBJ databases">
        <title>Shimia sp. 22II-S11-Z10 Genome Sequencing.</title>
        <authorList>
            <person name="Lai Q."/>
            <person name="Li G."/>
            <person name="Shao Z."/>
        </authorList>
    </citation>
    <scope>NUCLEOTIDE SEQUENCE [LARGE SCALE GENOMIC DNA]</scope>
    <source>
        <strain evidence="2">22II-S11-Z10</strain>
    </source>
</reference>